<evidence type="ECO:0000313" key="1">
    <source>
        <dbReference type="EMBL" id="NHN26269.1"/>
    </source>
</evidence>
<dbReference type="Proteomes" id="UP000817854">
    <property type="component" value="Unassembled WGS sequence"/>
</dbReference>
<gene>
    <name evidence="1" type="ORF">FIA58_011325</name>
</gene>
<dbReference type="RefSeq" id="WP_140962591.1">
    <property type="nucleotide sequence ID" value="NZ_VEVQ02000006.1"/>
</dbReference>
<name>A0ABX0ITW5_9FLAO</name>
<protein>
    <recommendedName>
        <fullName evidence="3">Lipoprotein</fullName>
    </recommendedName>
</protein>
<dbReference type="PROSITE" id="PS51257">
    <property type="entry name" value="PROKAR_LIPOPROTEIN"/>
    <property type="match status" value="1"/>
</dbReference>
<evidence type="ECO:0008006" key="3">
    <source>
        <dbReference type="Google" id="ProtNLM"/>
    </source>
</evidence>
<reference evidence="1" key="1">
    <citation type="submission" date="2019-05" db="EMBL/GenBank/DDBJ databases">
        <authorList>
            <person name="Lianzixin W."/>
        </authorList>
    </citation>
    <scope>NUCLEOTIDE SEQUENCE</scope>
    <source>
        <strain evidence="1">EC11</strain>
    </source>
</reference>
<evidence type="ECO:0000313" key="2">
    <source>
        <dbReference type="Proteomes" id="UP000817854"/>
    </source>
</evidence>
<organism evidence="1 2">
    <name type="scientific">Flavobacterium jejuense</name>
    <dbReference type="NCBI Taxonomy" id="1544455"/>
    <lineage>
        <taxon>Bacteria</taxon>
        <taxon>Pseudomonadati</taxon>
        <taxon>Bacteroidota</taxon>
        <taxon>Flavobacteriia</taxon>
        <taxon>Flavobacteriales</taxon>
        <taxon>Flavobacteriaceae</taxon>
        <taxon>Flavobacterium</taxon>
    </lineage>
</organism>
<proteinExistence type="predicted"/>
<reference evidence="1" key="2">
    <citation type="submission" date="2020-02" db="EMBL/GenBank/DDBJ databases">
        <title>Flavobacterium profundi sp. nov., isolated from a deep-sea seamount.</title>
        <authorList>
            <person name="Zhang D.-C."/>
        </authorList>
    </citation>
    <scope>NUCLEOTIDE SEQUENCE</scope>
    <source>
        <strain evidence="1">EC11</strain>
    </source>
</reference>
<accession>A0ABX0ITW5</accession>
<sequence length="187" mass="22233">MKTIFILFSFAILSCNTNKKIESETTNCEIIIVPKEQGHELVSIYKDIDTSCFFKNQFVEFDKINNGILYYQRTDGHEFGNFLTIDFDANFSAVRKYENFSKPIEFVEEDKKVLDAIWSNLITENYYQPCKFAQNHFTMYLLIIKKNNKIVVNYFSPFESLFYVKPINENFKNTQIIFEIVYRNSFQ</sequence>
<comment type="caution">
    <text evidence="1">The sequence shown here is derived from an EMBL/GenBank/DDBJ whole genome shotgun (WGS) entry which is preliminary data.</text>
</comment>
<dbReference type="EMBL" id="VEVQ02000006">
    <property type="protein sequence ID" value="NHN26269.1"/>
    <property type="molecule type" value="Genomic_DNA"/>
</dbReference>
<keyword evidence="2" id="KW-1185">Reference proteome</keyword>